<organism evidence="3 4">
    <name type="scientific">Desulfosporosinus metallidurans</name>
    <dbReference type="NCBI Taxonomy" id="1888891"/>
    <lineage>
        <taxon>Bacteria</taxon>
        <taxon>Bacillati</taxon>
        <taxon>Bacillota</taxon>
        <taxon>Clostridia</taxon>
        <taxon>Eubacteriales</taxon>
        <taxon>Desulfitobacteriaceae</taxon>
        <taxon>Desulfosporosinus</taxon>
    </lineage>
</organism>
<dbReference type="InterPro" id="IPR002104">
    <property type="entry name" value="Integrase_catalytic"/>
</dbReference>
<dbReference type="RefSeq" id="WP_075363583.1">
    <property type="nucleotide sequence ID" value="NZ_MLBF01000003.1"/>
</dbReference>
<keyword evidence="4" id="KW-1185">Reference proteome</keyword>
<evidence type="ECO:0000313" key="3">
    <source>
        <dbReference type="EMBL" id="OLN33545.1"/>
    </source>
</evidence>
<gene>
    <name evidence="3" type="ORF">DSOL_0792</name>
</gene>
<dbReference type="Proteomes" id="UP000186102">
    <property type="component" value="Unassembled WGS sequence"/>
</dbReference>
<dbReference type="AlphaFoldDB" id="A0A1Q8R1R5"/>
<accession>A0A1Q8R1R5</accession>
<dbReference type="PROSITE" id="PS51898">
    <property type="entry name" value="TYR_RECOMBINASE"/>
    <property type="match status" value="1"/>
</dbReference>
<name>A0A1Q8R1R5_9FIRM</name>
<dbReference type="Gene3D" id="1.10.443.10">
    <property type="entry name" value="Intergrase catalytic core"/>
    <property type="match status" value="1"/>
</dbReference>
<evidence type="ECO:0000259" key="2">
    <source>
        <dbReference type="PROSITE" id="PS51898"/>
    </source>
</evidence>
<evidence type="ECO:0000256" key="1">
    <source>
        <dbReference type="ARBA" id="ARBA00023172"/>
    </source>
</evidence>
<sequence>MRVLALTGTRISEVLGLTWGNVDFEQNKIKITQSADIKDRVSKETKTVNSLRELELDEETMQEFRLQKKKSVGKWSPNDFVFQGEGGKPTKNILLFGRQKKLS</sequence>
<protein>
    <recommendedName>
        <fullName evidence="2">Tyr recombinase domain-containing protein</fullName>
    </recommendedName>
</protein>
<dbReference type="InterPro" id="IPR013762">
    <property type="entry name" value="Integrase-like_cat_sf"/>
</dbReference>
<dbReference type="OrthoDB" id="9785687at2"/>
<proteinExistence type="predicted"/>
<dbReference type="Pfam" id="PF00589">
    <property type="entry name" value="Phage_integrase"/>
    <property type="match status" value="1"/>
</dbReference>
<keyword evidence="1" id="KW-0233">DNA recombination</keyword>
<feature type="domain" description="Tyr recombinase" evidence="2">
    <location>
        <begin position="1"/>
        <end position="103"/>
    </location>
</feature>
<dbReference type="GO" id="GO:0015074">
    <property type="term" value="P:DNA integration"/>
    <property type="evidence" value="ECO:0007669"/>
    <property type="project" value="InterPro"/>
</dbReference>
<dbReference type="SUPFAM" id="SSF56349">
    <property type="entry name" value="DNA breaking-rejoining enzymes"/>
    <property type="match status" value="1"/>
</dbReference>
<dbReference type="InterPro" id="IPR011010">
    <property type="entry name" value="DNA_brk_join_enz"/>
</dbReference>
<dbReference type="GO" id="GO:0006310">
    <property type="term" value="P:DNA recombination"/>
    <property type="evidence" value="ECO:0007669"/>
    <property type="project" value="UniProtKB-KW"/>
</dbReference>
<dbReference type="GO" id="GO:0003677">
    <property type="term" value="F:DNA binding"/>
    <property type="evidence" value="ECO:0007669"/>
    <property type="project" value="InterPro"/>
</dbReference>
<dbReference type="EMBL" id="MLBF01000003">
    <property type="protein sequence ID" value="OLN33545.1"/>
    <property type="molecule type" value="Genomic_DNA"/>
</dbReference>
<evidence type="ECO:0000313" key="4">
    <source>
        <dbReference type="Proteomes" id="UP000186102"/>
    </source>
</evidence>
<reference evidence="3 4" key="1">
    <citation type="submission" date="2016-09" db="EMBL/GenBank/DDBJ databases">
        <title>Complete genome of Desulfosporosinus sp. OL.</title>
        <authorList>
            <person name="Mardanov A."/>
            <person name="Beletsky A."/>
            <person name="Panova A."/>
            <person name="Karnachuk O."/>
            <person name="Ravin N."/>
        </authorList>
    </citation>
    <scope>NUCLEOTIDE SEQUENCE [LARGE SCALE GENOMIC DNA]</scope>
    <source>
        <strain evidence="3 4">OL</strain>
    </source>
</reference>
<comment type="caution">
    <text evidence="3">The sequence shown here is derived from an EMBL/GenBank/DDBJ whole genome shotgun (WGS) entry which is preliminary data.</text>
</comment>
<dbReference type="STRING" id="1888891.DSOL_0792"/>